<dbReference type="InterPro" id="IPR001387">
    <property type="entry name" value="Cro/C1-type_HTH"/>
</dbReference>
<dbReference type="CDD" id="cd00093">
    <property type="entry name" value="HTH_XRE"/>
    <property type="match status" value="1"/>
</dbReference>
<feature type="domain" description="HTH cro/C1-type" evidence="2">
    <location>
        <begin position="8"/>
        <end position="63"/>
    </location>
</feature>
<dbReference type="EMBL" id="JASOOE010000004">
    <property type="protein sequence ID" value="MDK7186887.1"/>
    <property type="molecule type" value="Genomic_DNA"/>
</dbReference>
<sequence>MHDVAYRIKELRTERGYTQQELSNISDVSRALIAGLESGAITETSTSTLKKLAKAFDIDVSDIFFKENV</sequence>
<dbReference type="GO" id="GO:0003700">
    <property type="term" value="F:DNA-binding transcription factor activity"/>
    <property type="evidence" value="ECO:0007669"/>
    <property type="project" value="TreeGrafter"/>
</dbReference>
<evidence type="ECO:0000313" key="3">
    <source>
        <dbReference type="EMBL" id="MDK7186887.1"/>
    </source>
</evidence>
<dbReference type="SUPFAM" id="SSF47413">
    <property type="entry name" value="lambda repressor-like DNA-binding domains"/>
    <property type="match status" value="1"/>
</dbReference>
<dbReference type="SMART" id="SM00530">
    <property type="entry name" value="HTH_XRE"/>
    <property type="match status" value="1"/>
</dbReference>
<evidence type="ECO:0000259" key="2">
    <source>
        <dbReference type="PROSITE" id="PS50943"/>
    </source>
</evidence>
<dbReference type="PANTHER" id="PTHR46797">
    <property type="entry name" value="HTH-TYPE TRANSCRIPTIONAL REGULATOR"/>
    <property type="match status" value="1"/>
</dbReference>
<dbReference type="PANTHER" id="PTHR46797:SF1">
    <property type="entry name" value="METHYLPHOSPHONATE SYNTHASE"/>
    <property type="match status" value="1"/>
</dbReference>
<dbReference type="GO" id="GO:0003677">
    <property type="term" value="F:DNA binding"/>
    <property type="evidence" value="ECO:0007669"/>
    <property type="project" value="UniProtKB-KW"/>
</dbReference>
<dbReference type="RefSeq" id="WP_101975119.1">
    <property type="nucleotide sequence ID" value="NZ_JASOOE010000004.1"/>
</dbReference>
<dbReference type="AlphaFoldDB" id="A0AAJ1Q4U7"/>
<proteinExistence type="predicted"/>
<protein>
    <submittedName>
        <fullName evidence="3">Helix-turn-helix transcriptional regulator</fullName>
    </submittedName>
</protein>
<dbReference type="Pfam" id="PF01381">
    <property type="entry name" value="HTH_3"/>
    <property type="match status" value="1"/>
</dbReference>
<comment type="caution">
    <text evidence="3">The sequence shown here is derived from an EMBL/GenBank/DDBJ whole genome shotgun (WGS) entry which is preliminary data.</text>
</comment>
<organism evidence="3 4">
    <name type="scientific">Facklamia hominis</name>
    <dbReference type="NCBI Taxonomy" id="178214"/>
    <lineage>
        <taxon>Bacteria</taxon>
        <taxon>Bacillati</taxon>
        <taxon>Bacillota</taxon>
        <taxon>Bacilli</taxon>
        <taxon>Lactobacillales</taxon>
        <taxon>Aerococcaceae</taxon>
        <taxon>Facklamia</taxon>
    </lineage>
</organism>
<accession>A0AAJ1Q4U7</accession>
<dbReference type="InterPro" id="IPR050807">
    <property type="entry name" value="TransReg_Diox_bact_type"/>
</dbReference>
<evidence type="ECO:0000313" key="4">
    <source>
        <dbReference type="Proteomes" id="UP001229251"/>
    </source>
</evidence>
<reference evidence="3" key="1">
    <citation type="submission" date="2023-05" db="EMBL/GenBank/DDBJ databases">
        <title>Cataloging the Phylogenetic Diversity of Human Bladder Bacteria.</title>
        <authorList>
            <person name="Du J."/>
        </authorList>
    </citation>
    <scope>NUCLEOTIDE SEQUENCE</scope>
    <source>
        <strain evidence="3">UMB1231</strain>
    </source>
</reference>
<dbReference type="Proteomes" id="UP001229251">
    <property type="component" value="Unassembled WGS sequence"/>
</dbReference>
<gene>
    <name evidence="3" type="ORF">QP433_02725</name>
</gene>
<dbReference type="InterPro" id="IPR010982">
    <property type="entry name" value="Lambda_DNA-bd_dom_sf"/>
</dbReference>
<name>A0AAJ1Q4U7_9LACT</name>
<dbReference type="GO" id="GO:0005829">
    <property type="term" value="C:cytosol"/>
    <property type="evidence" value="ECO:0007669"/>
    <property type="project" value="TreeGrafter"/>
</dbReference>
<keyword evidence="1" id="KW-0238">DNA-binding</keyword>
<dbReference type="PROSITE" id="PS50943">
    <property type="entry name" value="HTH_CROC1"/>
    <property type="match status" value="1"/>
</dbReference>
<dbReference type="Gene3D" id="1.10.260.40">
    <property type="entry name" value="lambda repressor-like DNA-binding domains"/>
    <property type="match status" value="1"/>
</dbReference>
<evidence type="ECO:0000256" key="1">
    <source>
        <dbReference type="ARBA" id="ARBA00023125"/>
    </source>
</evidence>